<feature type="domain" description="PKD" evidence="5">
    <location>
        <begin position="223"/>
        <end position="282"/>
    </location>
</feature>
<proteinExistence type="inferred from homology"/>
<evidence type="ECO:0000313" key="8">
    <source>
        <dbReference type="Proteomes" id="UP001596020"/>
    </source>
</evidence>
<dbReference type="NCBIfam" id="NF038128">
    <property type="entry name" value="choice_anch_J"/>
    <property type="match status" value="1"/>
</dbReference>
<feature type="signal peptide" evidence="4">
    <location>
        <begin position="1"/>
        <end position="27"/>
    </location>
</feature>
<evidence type="ECO:0000256" key="4">
    <source>
        <dbReference type="SAM" id="SignalP"/>
    </source>
</evidence>
<dbReference type="Pfam" id="PF00801">
    <property type="entry name" value="PKD"/>
    <property type="match status" value="1"/>
</dbReference>
<feature type="domain" description="Cleaved adhesin" evidence="6">
    <location>
        <begin position="310"/>
        <end position="493"/>
    </location>
</feature>
<evidence type="ECO:0000256" key="2">
    <source>
        <dbReference type="ARBA" id="ARBA00022670"/>
    </source>
</evidence>
<name>A0ABV9K890_9PORP</name>
<dbReference type="CDD" id="cd00146">
    <property type="entry name" value="PKD"/>
    <property type="match status" value="1"/>
</dbReference>
<feature type="chain" id="PRO_5045574016" evidence="4">
    <location>
        <begin position="28"/>
        <end position="577"/>
    </location>
</feature>
<dbReference type="Pfam" id="PF07675">
    <property type="entry name" value="Cleaved_Adhesin"/>
    <property type="match status" value="1"/>
</dbReference>
<evidence type="ECO:0000259" key="6">
    <source>
        <dbReference type="Pfam" id="PF07675"/>
    </source>
</evidence>
<keyword evidence="8" id="KW-1185">Reference proteome</keyword>
<keyword evidence="3" id="KW-0788">Thiol protease</keyword>
<dbReference type="Gene3D" id="3.40.30.10">
    <property type="entry name" value="Glutaredoxin"/>
    <property type="match status" value="1"/>
</dbReference>
<comment type="similarity">
    <text evidence="1">Belongs to the peptidase C25 family.</text>
</comment>
<dbReference type="EMBL" id="JBHSGO010000184">
    <property type="protein sequence ID" value="MFC4666223.1"/>
    <property type="molecule type" value="Genomic_DNA"/>
</dbReference>
<comment type="caution">
    <text evidence="7">The sequence shown here is derived from an EMBL/GenBank/DDBJ whole genome shotgun (WGS) entry which is preliminary data.</text>
</comment>
<dbReference type="Gene3D" id="2.60.40.10">
    <property type="entry name" value="Immunoglobulins"/>
    <property type="match status" value="1"/>
</dbReference>
<dbReference type="Gene3D" id="2.60.120.200">
    <property type="match status" value="1"/>
</dbReference>
<keyword evidence="2" id="KW-0645">Protease</keyword>
<dbReference type="SUPFAM" id="SSF52833">
    <property type="entry name" value="Thioredoxin-like"/>
    <property type="match status" value="1"/>
</dbReference>
<reference evidence="8" key="1">
    <citation type="journal article" date="2019" name="Int. J. Syst. Evol. Microbiol.">
        <title>The Global Catalogue of Microorganisms (GCM) 10K type strain sequencing project: providing services to taxonomists for standard genome sequencing and annotation.</title>
        <authorList>
            <consortium name="The Broad Institute Genomics Platform"/>
            <consortium name="The Broad Institute Genome Sequencing Center for Infectious Disease"/>
            <person name="Wu L."/>
            <person name="Ma J."/>
        </authorList>
    </citation>
    <scope>NUCLEOTIDE SEQUENCE [LARGE SCALE GENOMIC DNA]</scope>
    <source>
        <strain evidence="8">CGMCC 4.7357</strain>
    </source>
</reference>
<dbReference type="InterPro" id="IPR035986">
    <property type="entry name" value="PKD_dom_sf"/>
</dbReference>
<sequence length="577" mass="66153">MKRITRLLTLCVATTSLLIGESGDIVAASETQNNKQVVQNEFRTEQKAKPIIWNKLKKVDYSFSDIQGKEYNIKQLLDSGKRVLIVGINLWTSECWDVHEQHILGEFNKKYSDELQIIIVDIDGDAPDKIMNSNNDWTDGGKYPFPIVSSTQLMDDLGLKYKNMPFFMLIDFGGNYFDATQKIWKDEISSENILKAFSEVMDSALKPDDIPEINDIRFGGYRKNTPINLKAYVRSADYSVNYIWNIEGSSQDSYNEESPNVTWKEAGIYKVTLHVKDKNGEAVFRRNIVINDDDKIAFFPYLRDFESPLNGWTSIDKDKDGYDWILFNTVMSKATYFWQDNVARSYVHSGVECMSSWSYYPMKYNEKTYDYDGKNLNTDNWLITPQIKLPTDGFPVLDFYIKSYGSEGVDPNTGKDYSFKDSFALWVSTGSNKATEDFKDNVIPLTLVKTNEYKGIAWYAYSIDLSKYKGQSIYIAWQHKSKSKYGLLLDDIKLSISDKPLSNNVIDGLKNIQITIDGDTVNVMDEDISSLEIFDIQGKIMTMENKNTCSIHLNPGIYIVRVKTSHGQYISKKIIVK</sequence>
<dbReference type="Proteomes" id="UP001596020">
    <property type="component" value="Unassembled WGS sequence"/>
</dbReference>
<accession>A0ABV9K890</accession>
<dbReference type="InterPro" id="IPR011628">
    <property type="entry name" value="Cleaved_adhesin"/>
</dbReference>
<dbReference type="InterPro" id="IPR026444">
    <property type="entry name" value="Secre_tail"/>
</dbReference>
<evidence type="ECO:0000259" key="5">
    <source>
        <dbReference type="Pfam" id="PF00801"/>
    </source>
</evidence>
<organism evidence="7 8">
    <name type="scientific">Falsiporphyromonas endometrii</name>
    <dbReference type="NCBI Taxonomy" id="1387297"/>
    <lineage>
        <taxon>Bacteria</taxon>
        <taxon>Pseudomonadati</taxon>
        <taxon>Bacteroidota</taxon>
        <taxon>Bacteroidia</taxon>
        <taxon>Bacteroidales</taxon>
        <taxon>Porphyromonadaceae</taxon>
        <taxon>Falsiporphyromonas</taxon>
    </lineage>
</organism>
<evidence type="ECO:0000256" key="1">
    <source>
        <dbReference type="ARBA" id="ARBA00006067"/>
    </source>
</evidence>
<keyword evidence="3" id="KW-0378">Hydrolase</keyword>
<keyword evidence="4" id="KW-0732">Signal</keyword>
<dbReference type="RefSeq" id="WP_380079079.1">
    <property type="nucleotide sequence ID" value="NZ_JBHSGO010000184.1"/>
</dbReference>
<gene>
    <name evidence="7" type="ORF">ACFO3G_06380</name>
</gene>
<dbReference type="SUPFAM" id="SSF49299">
    <property type="entry name" value="PKD domain"/>
    <property type="match status" value="1"/>
</dbReference>
<dbReference type="InterPro" id="IPR036249">
    <property type="entry name" value="Thioredoxin-like_sf"/>
</dbReference>
<dbReference type="NCBIfam" id="TIGR04183">
    <property type="entry name" value="Por_Secre_tail"/>
    <property type="match status" value="1"/>
</dbReference>
<evidence type="ECO:0000256" key="3">
    <source>
        <dbReference type="ARBA" id="ARBA00022807"/>
    </source>
</evidence>
<dbReference type="InterPro" id="IPR013783">
    <property type="entry name" value="Ig-like_fold"/>
</dbReference>
<dbReference type="InterPro" id="IPR000601">
    <property type="entry name" value="PKD_dom"/>
</dbReference>
<evidence type="ECO:0000313" key="7">
    <source>
        <dbReference type="EMBL" id="MFC4666223.1"/>
    </source>
</evidence>
<protein>
    <submittedName>
        <fullName evidence="7">Choice-of-anchor J domain-containing protein</fullName>
    </submittedName>
</protein>